<name>B9XRX5_PEDPL</name>
<dbReference type="STRING" id="320771.Cflav_PD0279"/>
<dbReference type="Pfam" id="PF19853">
    <property type="entry name" value="DUF6328"/>
    <property type="match status" value="1"/>
</dbReference>
<protein>
    <recommendedName>
        <fullName evidence="4">Integral membrane protein</fullName>
    </recommendedName>
</protein>
<gene>
    <name evidence="2" type="ORF">Cflav_PD0279</name>
</gene>
<dbReference type="EMBL" id="ABOX02000069">
    <property type="protein sequence ID" value="EEF57434.1"/>
    <property type="molecule type" value="Genomic_DNA"/>
</dbReference>
<keyword evidence="1" id="KW-0472">Membrane</keyword>
<dbReference type="Proteomes" id="UP000003688">
    <property type="component" value="Unassembled WGS sequence"/>
</dbReference>
<sequence>MTDEPEKIDEHREELPLSKAAQYLVEECRMVLPGIQALFGFQLTVVFHPGFSEKLTSAEQRLHFIALTLLGIAIALIMTPAAYHRQTGPQEVTSKFIRLASGLLLSSMAPLAFGICIDFYLVGHVISKSVLIPVLASGLFAFIVILWFVLPRIALLKKKRQ</sequence>
<feature type="transmembrane region" description="Helical" evidence="1">
    <location>
        <begin position="62"/>
        <end position="83"/>
    </location>
</feature>
<dbReference type="InterPro" id="IPR046291">
    <property type="entry name" value="DUF6328"/>
</dbReference>
<evidence type="ECO:0000256" key="1">
    <source>
        <dbReference type="SAM" id="Phobius"/>
    </source>
</evidence>
<feature type="transmembrane region" description="Helical" evidence="1">
    <location>
        <begin position="103"/>
        <end position="123"/>
    </location>
</feature>
<keyword evidence="1" id="KW-0812">Transmembrane</keyword>
<dbReference type="OrthoDB" id="6024366at2"/>
<evidence type="ECO:0000313" key="2">
    <source>
        <dbReference type="EMBL" id="EEF57434.1"/>
    </source>
</evidence>
<evidence type="ECO:0000313" key="3">
    <source>
        <dbReference type="Proteomes" id="UP000003688"/>
    </source>
</evidence>
<dbReference type="AlphaFoldDB" id="B9XRX5"/>
<feature type="transmembrane region" description="Helical" evidence="1">
    <location>
        <begin position="129"/>
        <end position="150"/>
    </location>
</feature>
<keyword evidence="3" id="KW-1185">Reference proteome</keyword>
<dbReference type="RefSeq" id="WP_007418558.1">
    <property type="nucleotide sequence ID" value="NZ_ABOX02000069.1"/>
</dbReference>
<reference evidence="2 3" key="1">
    <citation type="journal article" date="2011" name="J. Bacteriol.">
        <title>Genome sequence of 'Pedosphaera parvula' Ellin514, an aerobic Verrucomicrobial isolate from pasture soil.</title>
        <authorList>
            <person name="Kant R."/>
            <person name="van Passel M.W."/>
            <person name="Sangwan P."/>
            <person name="Palva A."/>
            <person name="Lucas S."/>
            <person name="Copeland A."/>
            <person name="Lapidus A."/>
            <person name="Glavina Del Rio T."/>
            <person name="Dalin E."/>
            <person name="Tice H."/>
            <person name="Bruce D."/>
            <person name="Goodwin L."/>
            <person name="Pitluck S."/>
            <person name="Chertkov O."/>
            <person name="Larimer F.W."/>
            <person name="Land M.L."/>
            <person name="Hauser L."/>
            <person name="Brettin T.S."/>
            <person name="Detter J.C."/>
            <person name="Han S."/>
            <person name="de Vos W.M."/>
            <person name="Janssen P.H."/>
            <person name="Smidt H."/>
        </authorList>
    </citation>
    <scope>NUCLEOTIDE SEQUENCE [LARGE SCALE GENOMIC DNA]</scope>
    <source>
        <strain evidence="2 3">Ellin514</strain>
    </source>
</reference>
<keyword evidence="1" id="KW-1133">Transmembrane helix</keyword>
<evidence type="ECO:0008006" key="4">
    <source>
        <dbReference type="Google" id="ProtNLM"/>
    </source>
</evidence>
<comment type="caution">
    <text evidence="2">The sequence shown here is derived from an EMBL/GenBank/DDBJ whole genome shotgun (WGS) entry which is preliminary data.</text>
</comment>
<accession>B9XRX5</accession>
<proteinExistence type="predicted"/>
<organism evidence="2 3">
    <name type="scientific">Pedosphaera parvula (strain Ellin514)</name>
    <dbReference type="NCBI Taxonomy" id="320771"/>
    <lineage>
        <taxon>Bacteria</taxon>
        <taxon>Pseudomonadati</taxon>
        <taxon>Verrucomicrobiota</taxon>
        <taxon>Pedosphaerae</taxon>
        <taxon>Pedosphaerales</taxon>
        <taxon>Pedosphaeraceae</taxon>
        <taxon>Pedosphaera</taxon>
    </lineage>
</organism>